<protein>
    <submittedName>
        <fullName evidence="2">Uncharacterized protein</fullName>
    </submittedName>
</protein>
<accession>A0A918NIN5</accession>
<feature type="region of interest" description="Disordered" evidence="1">
    <location>
        <begin position="67"/>
        <end position="169"/>
    </location>
</feature>
<feature type="compositionally biased region" description="Basic and acidic residues" evidence="1">
    <location>
        <begin position="141"/>
        <end position="154"/>
    </location>
</feature>
<sequence length="169" mass="16266">MAGRIGRWGLAVGFGGLWWWAVLRLVLAPGAGVVEGTVAAGGWGLSLLPVHCAPKKARGAWAVGDADAAGTGATGEDEGIEGDGPSPGDREDGAVLSGADGPPPATDAEEAFPRGGGELFPGGGDEPLPGGGSGGELFFRGGDEPSPRGGDEPFPRGGGGPGASGAVGG</sequence>
<evidence type="ECO:0000313" key="2">
    <source>
        <dbReference type="EMBL" id="GGX70320.1"/>
    </source>
</evidence>
<reference evidence="2" key="1">
    <citation type="journal article" date="2014" name="Int. J. Syst. Evol. Microbiol.">
        <title>Complete genome sequence of Corynebacterium casei LMG S-19264T (=DSM 44701T), isolated from a smear-ripened cheese.</title>
        <authorList>
            <consortium name="US DOE Joint Genome Institute (JGI-PGF)"/>
            <person name="Walter F."/>
            <person name="Albersmeier A."/>
            <person name="Kalinowski J."/>
            <person name="Ruckert C."/>
        </authorList>
    </citation>
    <scope>NUCLEOTIDE SEQUENCE</scope>
    <source>
        <strain evidence="2">JCM 4790</strain>
    </source>
</reference>
<evidence type="ECO:0000256" key="1">
    <source>
        <dbReference type="SAM" id="MobiDB-lite"/>
    </source>
</evidence>
<dbReference type="AlphaFoldDB" id="A0A918NIN5"/>
<feature type="compositionally biased region" description="Gly residues" evidence="1">
    <location>
        <begin position="156"/>
        <end position="169"/>
    </location>
</feature>
<keyword evidence="3" id="KW-1185">Reference proteome</keyword>
<gene>
    <name evidence="2" type="ORF">GCM10010358_25880</name>
</gene>
<dbReference type="EMBL" id="BMVU01000009">
    <property type="protein sequence ID" value="GGX70320.1"/>
    <property type="molecule type" value="Genomic_DNA"/>
</dbReference>
<reference evidence="2" key="2">
    <citation type="submission" date="2020-09" db="EMBL/GenBank/DDBJ databases">
        <authorList>
            <person name="Sun Q."/>
            <person name="Ohkuma M."/>
        </authorList>
    </citation>
    <scope>NUCLEOTIDE SEQUENCE</scope>
    <source>
        <strain evidence="2">JCM 4790</strain>
    </source>
</reference>
<comment type="caution">
    <text evidence="2">The sequence shown here is derived from an EMBL/GenBank/DDBJ whole genome shotgun (WGS) entry which is preliminary data.</text>
</comment>
<organism evidence="2 3">
    <name type="scientific">Streptomyces minutiscleroticus</name>
    <dbReference type="NCBI Taxonomy" id="68238"/>
    <lineage>
        <taxon>Bacteria</taxon>
        <taxon>Bacillati</taxon>
        <taxon>Actinomycetota</taxon>
        <taxon>Actinomycetes</taxon>
        <taxon>Kitasatosporales</taxon>
        <taxon>Streptomycetaceae</taxon>
        <taxon>Streptomyces</taxon>
    </lineage>
</organism>
<name>A0A918NIN5_9ACTN</name>
<feature type="compositionally biased region" description="Gly residues" evidence="1">
    <location>
        <begin position="114"/>
        <end position="135"/>
    </location>
</feature>
<dbReference type="Proteomes" id="UP000619244">
    <property type="component" value="Unassembled WGS sequence"/>
</dbReference>
<proteinExistence type="predicted"/>
<evidence type="ECO:0000313" key="3">
    <source>
        <dbReference type="Proteomes" id="UP000619244"/>
    </source>
</evidence>